<comment type="caution">
    <text evidence="2">The sequence shown here is derived from an EMBL/GenBank/DDBJ whole genome shotgun (WGS) entry which is preliminary data.</text>
</comment>
<proteinExistence type="predicted"/>
<evidence type="ECO:0000256" key="1">
    <source>
        <dbReference type="SAM" id="MobiDB-lite"/>
    </source>
</evidence>
<gene>
    <name evidence="2" type="ORF">RHSIM_Rhsim12G0175000</name>
</gene>
<feature type="compositionally biased region" description="Polar residues" evidence="1">
    <location>
        <begin position="11"/>
        <end position="20"/>
    </location>
</feature>
<protein>
    <submittedName>
        <fullName evidence="2">Uncharacterized protein</fullName>
    </submittedName>
</protein>
<dbReference type="GO" id="GO:0005634">
    <property type="term" value="C:nucleus"/>
    <property type="evidence" value="ECO:0007669"/>
    <property type="project" value="TreeGrafter"/>
</dbReference>
<evidence type="ECO:0000313" key="3">
    <source>
        <dbReference type="Proteomes" id="UP000626092"/>
    </source>
</evidence>
<dbReference type="Proteomes" id="UP000626092">
    <property type="component" value="Unassembled WGS sequence"/>
</dbReference>
<evidence type="ECO:0000313" key="2">
    <source>
        <dbReference type="EMBL" id="KAF7124104.1"/>
    </source>
</evidence>
<dbReference type="AlphaFoldDB" id="A0A834G6S8"/>
<dbReference type="PANTHER" id="PTHR34946">
    <property type="entry name" value="OS03G0310200 PROTEIN"/>
    <property type="match status" value="1"/>
</dbReference>
<organism evidence="2 3">
    <name type="scientific">Rhododendron simsii</name>
    <name type="common">Sims's rhododendron</name>
    <dbReference type="NCBI Taxonomy" id="118357"/>
    <lineage>
        <taxon>Eukaryota</taxon>
        <taxon>Viridiplantae</taxon>
        <taxon>Streptophyta</taxon>
        <taxon>Embryophyta</taxon>
        <taxon>Tracheophyta</taxon>
        <taxon>Spermatophyta</taxon>
        <taxon>Magnoliopsida</taxon>
        <taxon>eudicotyledons</taxon>
        <taxon>Gunneridae</taxon>
        <taxon>Pentapetalae</taxon>
        <taxon>asterids</taxon>
        <taxon>Ericales</taxon>
        <taxon>Ericaceae</taxon>
        <taxon>Ericoideae</taxon>
        <taxon>Rhodoreae</taxon>
        <taxon>Rhododendron</taxon>
    </lineage>
</organism>
<name>A0A834G6S8_RHOSS</name>
<feature type="region of interest" description="Disordered" evidence="1">
    <location>
        <begin position="43"/>
        <end position="62"/>
    </location>
</feature>
<feature type="region of interest" description="Disordered" evidence="1">
    <location>
        <begin position="1"/>
        <end position="37"/>
    </location>
</feature>
<keyword evidence="3" id="KW-1185">Reference proteome</keyword>
<accession>A0A834G6S8</accession>
<dbReference type="EMBL" id="WJXA01000012">
    <property type="protein sequence ID" value="KAF7124104.1"/>
    <property type="molecule type" value="Genomic_DNA"/>
</dbReference>
<sequence>MENDQKELQLLPTSSSSLKSRPTGAHRTCSFDGPPVDLQLSMSLRPIRPPSDHSQSRYQVAERGGGVEATRWQAAEQIRMAGVEKAYAERVREMTRREMELAQSEFARARHVWESAREEVERAERMKERAIQRVDGSSTCMEITCHSCSQKFRP</sequence>
<dbReference type="OrthoDB" id="1900138at2759"/>
<dbReference type="PANTHER" id="PTHR34946:SF2">
    <property type="entry name" value="OS04G0386300 PROTEIN"/>
    <property type="match status" value="1"/>
</dbReference>
<reference evidence="2" key="1">
    <citation type="submission" date="2019-11" db="EMBL/GenBank/DDBJ databases">
        <authorList>
            <person name="Liu Y."/>
            <person name="Hou J."/>
            <person name="Li T.-Q."/>
            <person name="Guan C.-H."/>
            <person name="Wu X."/>
            <person name="Wu H.-Z."/>
            <person name="Ling F."/>
            <person name="Zhang R."/>
            <person name="Shi X.-G."/>
            <person name="Ren J.-P."/>
            <person name="Chen E.-F."/>
            <person name="Sun J.-M."/>
        </authorList>
    </citation>
    <scope>NUCLEOTIDE SEQUENCE</scope>
    <source>
        <strain evidence="2">Adult_tree_wgs_1</strain>
        <tissue evidence="2">Leaves</tissue>
    </source>
</reference>
<dbReference type="GO" id="GO:0009630">
    <property type="term" value="P:gravitropism"/>
    <property type="evidence" value="ECO:0007669"/>
    <property type="project" value="TreeGrafter"/>
</dbReference>